<dbReference type="Pfam" id="PF09995">
    <property type="entry name" value="MPAB_Lcp_cat"/>
    <property type="match status" value="1"/>
</dbReference>
<sequence length="255" mass="30095">MKTYFVQQDSIVRKIWGNADTVMFIFAGAAAEFALNKAVDWLYFTGKLPKDPLGRLFSTVNYAKVIVFAEEKLAIQAIEQMNHIHQKVEEKRGYNIPDWAYRDVLFMLIDYSIRAYESLERKLTSAEKEEAFSVFNRVGKLMQVPGLPQSFEAWEIQRKQQLQENFAYSEFTKDLFIQYKKHLGFFRYRLVLEAQILLVPQPIRKLLDFRNLSILTIIIPIYKLSRKLKLDSFFKEIILPKTYKEEIKALDRITN</sequence>
<accession>A0ABQ3BJJ4</accession>
<dbReference type="EMBL" id="BMWY01000001">
    <property type="protein sequence ID" value="GGZ47462.1"/>
    <property type="molecule type" value="Genomic_DNA"/>
</dbReference>
<dbReference type="InterPro" id="IPR018713">
    <property type="entry name" value="MPAB/Lcp_cat_dom"/>
</dbReference>
<protein>
    <recommendedName>
        <fullName evidence="1">ER-bound oxygenase mpaB/mpaB'/Rubber oxygenase catalytic domain-containing protein</fullName>
    </recommendedName>
</protein>
<name>A0ABQ3BJJ4_9FLAO</name>
<feature type="domain" description="ER-bound oxygenase mpaB/mpaB'/Rubber oxygenase catalytic" evidence="1">
    <location>
        <begin position="39"/>
        <end position="210"/>
    </location>
</feature>
<dbReference type="GeneID" id="94368285"/>
<gene>
    <name evidence="2" type="ORF">GCM10008088_06310</name>
</gene>
<dbReference type="Proteomes" id="UP000615593">
    <property type="component" value="Unassembled WGS sequence"/>
</dbReference>
<keyword evidence="3" id="KW-1185">Reference proteome</keyword>
<reference evidence="3" key="1">
    <citation type="journal article" date="2019" name="Int. J. Syst. Evol. Microbiol.">
        <title>The Global Catalogue of Microorganisms (GCM) 10K type strain sequencing project: providing services to taxonomists for standard genome sequencing and annotation.</title>
        <authorList>
            <consortium name="The Broad Institute Genomics Platform"/>
            <consortium name="The Broad Institute Genome Sequencing Center for Infectious Disease"/>
            <person name="Wu L."/>
            <person name="Ma J."/>
        </authorList>
    </citation>
    <scope>NUCLEOTIDE SEQUENCE [LARGE SCALE GENOMIC DNA]</scope>
    <source>
        <strain evidence="3">KCTC 12708</strain>
    </source>
</reference>
<dbReference type="RefSeq" id="WP_027885553.1">
    <property type="nucleotide sequence ID" value="NZ_BMWY01000001.1"/>
</dbReference>
<comment type="caution">
    <text evidence="2">The sequence shown here is derived from an EMBL/GenBank/DDBJ whole genome shotgun (WGS) entry which is preliminary data.</text>
</comment>
<organism evidence="2 3">
    <name type="scientific">Mesonia mobilis</name>
    <dbReference type="NCBI Taxonomy" id="369791"/>
    <lineage>
        <taxon>Bacteria</taxon>
        <taxon>Pseudomonadati</taxon>
        <taxon>Bacteroidota</taxon>
        <taxon>Flavobacteriia</taxon>
        <taxon>Flavobacteriales</taxon>
        <taxon>Flavobacteriaceae</taxon>
        <taxon>Mesonia</taxon>
    </lineage>
</organism>
<evidence type="ECO:0000259" key="1">
    <source>
        <dbReference type="Pfam" id="PF09995"/>
    </source>
</evidence>
<evidence type="ECO:0000313" key="3">
    <source>
        <dbReference type="Proteomes" id="UP000615593"/>
    </source>
</evidence>
<proteinExistence type="predicted"/>
<evidence type="ECO:0000313" key="2">
    <source>
        <dbReference type="EMBL" id="GGZ47462.1"/>
    </source>
</evidence>